<dbReference type="InParanoid" id="A0A5C3NSE2"/>
<dbReference type="AlphaFoldDB" id="A0A5C3NSE2"/>
<feature type="non-terminal residue" evidence="1">
    <location>
        <position position="63"/>
    </location>
</feature>
<reference evidence="1 2" key="1">
    <citation type="journal article" date="2019" name="Nat. Ecol. Evol.">
        <title>Megaphylogeny resolves global patterns of mushroom evolution.</title>
        <authorList>
            <person name="Varga T."/>
            <person name="Krizsan K."/>
            <person name="Foldi C."/>
            <person name="Dima B."/>
            <person name="Sanchez-Garcia M."/>
            <person name="Sanchez-Ramirez S."/>
            <person name="Szollosi G.J."/>
            <person name="Szarkandi J.G."/>
            <person name="Papp V."/>
            <person name="Albert L."/>
            <person name="Andreopoulos W."/>
            <person name="Angelini C."/>
            <person name="Antonin V."/>
            <person name="Barry K.W."/>
            <person name="Bougher N.L."/>
            <person name="Buchanan P."/>
            <person name="Buyck B."/>
            <person name="Bense V."/>
            <person name="Catcheside P."/>
            <person name="Chovatia M."/>
            <person name="Cooper J."/>
            <person name="Damon W."/>
            <person name="Desjardin D."/>
            <person name="Finy P."/>
            <person name="Geml J."/>
            <person name="Haridas S."/>
            <person name="Hughes K."/>
            <person name="Justo A."/>
            <person name="Karasinski D."/>
            <person name="Kautmanova I."/>
            <person name="Kiss B."/>
            <person name="Kocsube S."/>
            <person name="Kotiranta H."/>
            <person name="LaButti K.M."/>
            <person name="Lechner B.E."/>
            <person name="Liimatainen K."/>
            <person name="Lipzen A."/>
            <person name="Lukacs Z."/>
            <person name="Mihaltcheva S."/>
            <person name="Morgado L.N."/>
            <person name="Niskanen T."/>
            <person name="Noordeloos M.E."/>
            <person name="Ohm R.A."/>
            <person name="Ortiz-Santana B."/>
            <person name="Ovrebo C."/>
            <person name="Racz N."/>
            <person name="Riley R."/>
            <person name="Savchenko A."/>
            <person name="Shiryaev A."/>
            <person name="Soop K."/>
            <person name="Spirin V."/>
            <person name="Szebenyi C."/>
            <person name="Tomsovsky M."/>
            <person name="Tulloss R.E."/>
            <person name="Uehling J."/>
            <person name="Grigoriev I.V."/>
            <person name="Vagvolgyi C."/>
            <person name="Papp T."/>
            <person name="Martin F.M."/>
            <person name="Miettinen O."/>
            <person name="Hibbett D.S."/>
            <person name="Nagy L.G."/>
        </authorList>
    </citation>
    <scope>NUCLEOTIDE SEQUENCE [LARGE SCALE GENOMIC DNA]</scope>
    <source>
        <strain evidence="1 2">HHB13444</strain>
    </source>
</reference>
<protein>
    <recommendedName>
        <fullName evidence="3">JmjC domain-containing protein</fullName>
    </recommendedName>
</protein>
<sequence>TKPHVDGKNLALMMCVVFVWGHFNHKEKAWLVLWEANVIIELPPGIFLFYPSALFTHFNCDIS</sequence>
<feature type="non-terminal residue" evidence="1">
    <location>
        <position position="1"/>
    </location>
</feature>
<keyword evidence="2" id="KW-1185">Reference proteome</keyword>
<dbReference type="Gene3D" id="3.60.130.30">
    <property type="match status" value="1"/>
</dbReference>
<name>A0A5C3NSE2_9APHY</name>
<evidence type="ECO:0008006" key="3">
    <source>
        <dbReference type="Google" id="ProtNLM"/>
    </source>
</evidence>
<dbReference type="EMBL" id="ML211768">
    <property type="protein sequence ID" value="TFK80456.1"/>
    <property type="molecule type" value="Genomic_DNA"/>
</dbReference>
<gene>
    <name evidence="1" type="ORF">K466DRAFT_456594</name>
</gene>
<organism evidence="1 2">
    <name type="scientific">Polyporus arcularius HHB13444</name>
    <dbReference type="NCBI Taxonomy" id="1314778"/>
    <lineage>
        <taxon>Eukaryota</taxon>
        <taxon>Fungi</taxon>
        <taxon>Dikarya</taxon>
        <taxon>Basidiomycota</taxon>
        <taxon>Agaricomycotina</taxon>
        <taxon>Agaricomycetes</taxon>
        <taxon>Polyporales</taxon>
        <taxon>Polyporaceae</taxon>
        <taxon>Polyporus</taxon>
    </lineage>
</organism>
<evidence type="ECO:0000313" key="1">
    <source>
        <dbReference type="EMBL" id="TFK80456.1"/>
    </source>
</evidence>
<dbReference type="STRING" id="1314778.A0A5C3NSE2"/>
<dbReference type="Proteomes" id="UP000308197">
    <property type="component" value="Unassembled WGS sequence"/>
</dbReference>
<accession>A0A5C3NSE2</accession>
<evidence type="ECO:0000313" key="2">
    <source>
        <dbReference type="Proteomes" id="UP000308197"/>
    </source>
</evidence>
<proteinExistence type="predicted"/>